<dbReference type="PANTHER" id="PTHR43409:SF4">
    <property type="entry name" value="RADICAL SAM SUPERFAMILY PROTEIN"/>
    <property type="match status" value="1"/>
</dbReference>
<keyword evidence="5" id="KW-0411">Iron-sulfur</keyword>
<evidence type="ECO:0000256" key="3">
    <source>
        <dbReference type="ARBA" id="ARBA00022723"/>
    </source>
</evidence>
<keyword evidence="3" id="KW-0479">Metal-binding</keyword>
<dbReference type="InterPro" id="IPR006638">
    <property type="entry name" value="Elp3/MiaA/NifB-like_rSAM"/>
</dbReference>
<dbReference type="PANTHER" id="PTHR43409">
    <property type="entry name" value="ANAEROBIC MAGNESIUM-PROTOPORPHYRIN IX MONOMETHYL ESTER CYCLASE-RELATED"/>
    <property type="match status" value="1"/>
</dbReference>
<dbReference type="Pfam" id="PF04055">
    <property type="entry name" value="Radical_SAM"/>
    <property type="match status" value="1"/>
</dbReference>
<dbReference type="GO" id="GO:0046872">
    <property type="term" value="F:metal ion binding"/>
    <property type="evidence" value="ECO:0007669"/>
    <property type="project" value="UniProtKB-KW"/>
</dbReference>
<dbReference type="GO" id="GO:0003824">
    <property type="term" value="F:catalytic activity"/>
    <property type="evidence" value="ECO:0007669"/>
    <property type="project" value="InterPro"/>
</dbReference>
<dbReference type="SFLD" id="SFLDS00029">
    <property type="entry name" value="Radical_SAM"/>
    <property type="match status" value="1"/>
</dbReference>
<evidence type="ECO:0000256" key="4">
    <source>
        <dbReference type="ARBA" id="ARBA00023004"/>
    </source>
</evidence>
<proteinExistence type="predicted"/>
<reference evidence="7" key="2">
    <citation type="submission" date="2021-04" db="EMBL/GenBank/DDBJ databases">
        <authorList>
            <person name="Zhang T."/>
            <person name="Zhang Y."/>
            <person name="Lu D."/>
            <person name="Zuo D."/>
            <person name="Du Z."/>
        </authorList>
    </citation>
    <scope>NUCLEOTIDE SEQUENCE</scope>
    <source>
        <strain evidence="7">JR1</strain>
    </source>
</reference>
<dbReference type="PROSITE" id="PS51918">
    <property type="entry name" value="RADICAL_SAM"/>
    <property type="match status" value="1"/>
</dbReference>
<evidence type="ECO:0000256" key="2">
    <source>
        <dbReference type="ARBA" id="ARBA00022691"/>
    </source>
</evidence>
<dbReference type="SFLD" id="SFLDG01095">
    <property type="entry name" value="Uncharacterised_Radical_SAM_Su"/>
    <property type="match status" value="1"/>
</dbReference>
<protein>
    <submittedName>
        <fullName evidence="7">Radical SAM protein</fullName>
    </submittedName>
</protein>
<keyword evidence="4" id="KW-0408">Iron</keyword>
<dbReference type="Proteomes" id="UP000679220">
    <property type="component" value="Unassembled WGS sequence"/>
</dbReference>
<dbReference type="InterPro" id="IPR051198">
    <property type="entry name" value="BchE-like"/>
</dbReference>
<keyword evidence="8" id="KW-1185">Reference proteome</keyword>
<feature type="domain" description="Radical SAM core" evidence="6">
    <location>
        <begin position="14"/>
        <end position="243"/>
    </location>
</feature>
<comment type="cofactor">
    <cofactor evidence="1">
        <name>[4Fe-4S] cluster</name>
        <dbReference type="ChEBI" id="CHEBI:49883"/>
    </cofactor>
</comment>
<dbReference type="SMART" id="SM00729">
    <property type="entry name" value="Elp3"/>
    <property type="match status" value="1"/>
</dbReference>
<dbReference type="GO" id="GO:0051536">
    <property type="term" value="F:iron-sulfur cluster binding"/>
    <property type="evidence" value="ECO:0007669"/>
    <property type="project" value="UniProtKB-KW"/>
</dbReference>
<evidence type="ECO:0000259" key="6">
    <source>
        <dbReference type="PROSITE" id="PS51918"/>
    </source>
</evidence>
<dbReference type="SUPFAM" id="SSF102114">
    <property type="entry name" value="Radical SAM enzymes"/>
    <property type="match status" value="1"/>
</dbReference>
<keyword evidence="2" id="KW-0949">S-adenosyl-L-methionine</keyword>
<evidence type="ECO:0000313" key="7">
    <source>
        <dbReference type="EMBL" id="MBR8538065.1"/>
    </source>
</evidence>
<dbReference type="InterPro" id="IPR007197">
    <property type="entry name" value="rSAM"/>
</dbReference>
<dbReference type="EMBL" id="JAGTAR010000048">
    <property type="protein sequence ID" value="MBR8538065.1"/>
    <property type="molecule type" value="Genomic_DNA"/>
</dbReference>
<dbReference type="AlphaFoldDB" id="A0A941IZQ9"/>
<dbReference type="InterPro" id="IPR058240">
    <property type="entry name" value="rSAM_sf"/>
</dbReference>
<gene>
    <name evidence="7" type="ORF">KDU71_21020</name>
</gene>
<evidence type="ECO:0000256" key="5">
    <source>
        <dbReference type="ARBA" id="ARBA00023014"/>
    </source>
</evidence>
<accession>A0A941IZQ9</accession>
<organism evidence="7 8">
    <name type="scientific">Carboxylicivirga sediminis</name>
    <dbReference type="NCBI Taxonomy" id="2006564"/>
    <lineage>
        <taxon>Bacteria</taxon>
        <taxon>Pseudomonadati</taxon>
        <taxon>Bacteroidota</taxon>
        <taxon>Bacteroidia</taxon>
        <taxon>Marinilabiliales</taxon>
        <taxon>Marinilabiliaceae</taxon>
        <taxon>Carboxylicivirga</taxon>
    </lineage>
</organism>
<dbReference type="InterPro" id="IPR013785">
    <property type="entry name" value="Aldolase_TIM"/>
</dbReference>
<name>A0A941IZQ9_9BACT</name>
<evidence type="ECO:0000313" key="8">
    <source>
        <dbReference type="Proteomes" id="UP000679220"/>
    </source>
</evidence>
<dbReference type="CDD" id="cd01335">
    <property type="entry name" value="Radical_SAM"/>
    <property type="match status" value="1"/>
</dbReference>
<reference evidence="7" key="1">
    <citation type="journal article" date="2018" name="Int. J. Syst. Evol. Microbiol.">
        <title>Carboxylicivirga sediminis sp. nov., isolated from coastal sediment.</title>
        <authorList>
            <person name="Wang F.Q."/>
            <person name="Ren L.H."/>
            <person name="Zou R.J."/>
            <person name="Sun Y.Z."/>
            <person name="Liu X.J."/>
            <person name="Jiang F."/>
            <person name="Liu L.J."/>
        </authorList>
    </citation>
    <scope>NUCLEOTIDE SEQUENCE</scope>
    <source>
        <strain evidence="7">JR1</strain>
    </source>
</reference>
<dbReference type="SFLD" id="SFLDG01082">
    <property type="entry name" value="B12-binding_domain_containing"/>
    <property type="match status" value="1"/>
</dbReference>
<evidence type="ECO:0000256" key="1">
    <source>
        <dbReference type="ARBA" id="ARBA00001966"/>
    </source>
</evidence>
<dbReference type="Gene3D" id="3.20.20.70">
    <property type="entry name" value="Aldolase class I"/>
    <property type="match status" value="1"/>
</dbReference>
<comment type="caution">
    <text evidence="7">The sequence shown here is derived from an EMBL/GenBank/DDBJ whole genome shotgun (WGS) entry which is preliminary data.</text>
</comment>
<dbReference type="RefSeq" id="WP_212193089.1">
    <property type="nucleotide sequence ID" value="NZ_JAGTAR010000048.1"/>
</dbReference>
<sequence length="297" mass="33421">MNESFLVYHEPVFRPPSEANSVILQVTHGCKWNKCTFCEMYTSKHYSVKPLSTIKKEIRILAEIHPSAKRLFIGDGDLFTVEFSLIMKILDCIKKGLPTIQRISAYASSRALAAYSLEQLEAMEAAGLDLLYIGLESGDDDVLKLMNKGTTAAQQAEACKTAKKAGIKISVMILNGLGGKVYTQQHAINSAKLLNIIQPDILALLVISFPYGYNHFQARVKGYFEPLSQLEMLKEMRLLLSHLELESTVFRSDHASNYLVFKGGLNRDKDKFIQQLDHIIEHTIHVPSPHLNETREL</sequence>